<dbReference type="PROSITE" id="PS00061">
    <property type="entry name" value="ADH_SHORT"/>
    <property type="match status" value="1"/>
</dbReference>
<accession>T2MB43</accession>
<comment type="similarity">
    <text evidence="1">Belongs to the short-chain dehydrogenases/reductases (SDR) family.</text>
</comment>
<evidence type="ECO:0000256" key="4">
    <source>
        <dbReference type="ARBA" id="ARBA00023002"/>
    </source>
</evidence>
<dbReference type="Gene3D" id="3.40.50.720">
    <property type="entry name" value="NAD(P)-binding Rossmann-like Domain"/>
    <property type="match status" value="1"/>
</dbReference>
<dbReference type="GO" id="GO:0006006">
    <property type="term" value="P:glucose metabolic process"/>
    <property type="evidence" value="ECO:0007669"/>
    <property type="project" value="TreeGrafter"/>
</dbReference>
<comment type="subunit">
    <text evidence="2">Homotetramer.</text>
</comment>
<evidence type="ECO:0000256" key="2">
    <source>
        <dbReference type="ARBA" id="ARBA00011881"/>
    </source>
</evidence>
<dbReference type="InterPro" id="IPR036291">
    <property type="entry name" value="NAD(P)-bd_dom_sf"/>
</dbReference>
<name>T2MB43_HYDVU</name>
<dbReference type="FunFam" id="3.40.50.720:FF:000214">
    <property type="entry name" value="L-xylulose reductase"/>
    <property type="match status" value="1"/>
</dbReference>
<protein>
    <submittedName>
        <fullName evidence="5">L-xylulose reductase</fullName>
    </submittedName>
</protein>
<dbReference type="PANTHER" id="PTHR44252">
    <property type="entry name" value="D-ERYTHRULOSE REDUCTASE"/>
    <property type="match status" value="1"/>
</dbReference>
<evidence type="ECO:0000256" key="1">
    <source>
        <dbReference type="ARBA" id="ARBA00006484"/>
    </source>
</evidence>
<keyword evidence="3" id="KW-0521">NADP</keyword>
<dbReference type="InterPro" id="IPR020904">
    <property type="entry name" value="Sc_DH/Rdtase_CS"/>
</dbReference>
<dbReference type="PRINTS" id="PR00081">
    <property type="entry name" value="GDHRDH"/>
</dbReference>
<dbReference type="GO" id="GO:0050038">
    <property type="term" value="F:L-xylulose reductase (NADPH) activity"/>
    <property type="evidence" value="ECO:0007669"/>
    <property type="project" value="TreeGrafter"/>
</dbReference>
<keyword evidence="4" id="KW-0560">Oxidoreductase</keyword>
<evidence type="ECO:0000256" key="3">
    <source>
        <dbReference type="ARBA" id="ARBA00022857"/>
    </source>
</evidence>
<dbReference type="PANTHER" id="PTHR44252:SF3">
    <property type="entry name" value="D-ERYTHRULOSE REDUCTASE-RELATED"/>
    <property type="match status" value="1"/>
</dbReference>
<sequence length="280" mass="30800">KQLFSSLLNDFIFNLILYYVRSNLQHNKYQKMAYNFSGKKVLVTGAGKGIGRGICIAMLKAGAQVFALSRTQSDLDSLHQEYSEVVTICVDLDDMEKVKEKLKIIPDDITLLVNNAGVAKLQHFLDITEEAYDSIMNINLKSMVFISQFIAKKMISYGKGGKIVNVSSQSSLTALPLHTVYCVSKAGVDHLTRCMALELGPHHINVNAINPTVVMTDMGKKVWNEPSVGDPMKNQIPLGKFAEVEDVVNAVLFLLSDESNMISGVVLPIDGGFLASRKLS</sequence>
<dbReference type="InterPro" id="IPR002347">
    <property type="entry name" value="SDR_fam"/>
</dbReference>
<organism evidence="5">
    <name type="scientific">Hydra vulgaris</name>
    <name type="common">Hydra</name>
    <name type="synonym">Hydra attenuata</name>
    <dbReference type="NCBI Taxonomy" id="6087"/>
    <lineage>
        <taxon>Eukaryota</taxon>
        <taxon>Metazoa</taxon>
        <taxon>Cnidaria</taxon>
        <taxon>Hydrozoa</taxon>
        <taxon>Hydroidolina</taxon>
        <taxon>Anthoathecata</taxon>
        <taxon>Aplanulata</taxon>
        <taxon>Hydridae</taxon>
        <taxon>Hydra</taxon>
    </lineage>
</organism>
<dbReference type="GO" id="GO:0005997">
    <property type="term" value="P:xylulose metabolic process"/>
    <property type="evidence" value="ECO:0007669"/>
    <property type="project" value="TreeGrafter"/>
</dbReference>
<reference evidence="5" key="1">
    <citation type="journal article" date="2013" name="Genome Biol. Evol.">
        <title>Punctuated emergences of genetic and phenotypic innovations in eumetazoan, bilaterian, euteleostome, and hominidae ancestors.</title>
        <authorList>
            <person name="Wenger Y."/>
            <person name="Galliot B."/>
        </authorList>
    </citation>
    <scope>NUCLEOTIDE SEQUENCE</scope>
    <source>
        <tissue evidence="5">Whole animals</tissue>
    </source>
</reference>
<dbReference type="OrthoDB" id="1393670at2759"/>
<dbReference type="PRINTS" id="PR00080">
    <property type="entry name" value="SDRFAMILY"/>
</dbReference>
<gene>
    <name evidence="5" type="primary">DCXR</name>
</gene>
<dbReference type="EMBL" id="HAAD01002915">
    <property type="protein sequence ID" value="CDG69147.1"/>
    <property type="molecule type" value="mRNA"/>
</dbReference>
<dbReference type="InterPro" id="IPR051737">
    <property type="entry name" value="L-xylulose/Carbonyl_redctase"/>
</dbReference>
<proteinExistence type="evidence at transcript level"/>
<dbReference type="SUPFAM" id="SSF51735">
    <property type="entry name" value="NAD(P)-binding Rossmann-fold domains"/>
    <property type="match status" value="1"/>
</dbReference>
<feature type="non-terminal residue" evidence="5">
    <location>
        <position position="1"/>
    </location>
</feature>
<dbReference type="GO" id="GO:0004090">
    <property type="term" value="F:carbonyl reductase (NADPH) activity"/>
    <property type="evidence" value="ECO:0007669"/>
    <property type="project" value="TreeGrafter"/>
</dbReference>
<dbReference type="AlphaFoldDB" id="T2MB43"/>
<dbReference type="Pfam" id="PF13561">
    <property type="entry name" value="adh_short_C2"/>
    <property type="match status" value="1"/>
</dbReference>
<evidence type="ECO:0000313" key="5">
    <source>
        <dbReference type="EMBL" id="CDG69147.1"/>
    </source>
</evidence>